<feature type="transmembrane region" description="Helical" evidence="6">
    <location>
        <begin position="38"/>
        <end position="56"/>
    </location>
</feature>
<evidence type="ECO:0000256" key="5">
    <source>
        <dbReference type="ARBA" id="ARBA00023136"/>
    </source>
</evidence>
<feature type="transmembrane region" description="Helical" evidence="6">
    <location>
        <begin position="84"/>
        <end position="104"/>
    </location>
</feature>
<dbReference type="InterPro" id="IPR027379">
    <property type="entry name" value="CLS_N"/>
</dbReference>
<proteinExistence type="predicted"/>
<evidence type="ECO:0000259" key="8">
    <source>
        <dbReference type="Pfam" id="PF13396"/>
    </source>
</evidence>
<organism evidence="9 10">
    <name type="scientific">Parathielavia hyrcaniae</name>
    <dbReference type="NCBI Taxonomy" id="113614"/>
    <lineage>
        <taxon>Eukaryota</taxon>
        <taxon>Fungi</taxon>
        <taxon>Dikarya</taxon>
        <taxon>Ascomycota</taxon>
        <taxon>Pezizomycotina</taxon>
        <taxon>Sordariomycetes</taxon>
        <taxon>Sordariomycetidae</taxon>
        <taxon>Sordariales</taxon>
        <taxon>Chaetomiaceae</taxon>
        <taxon>Parathielavia</taxon>
    </lineage>
</organism>
<dbReference type="GO" id="GO:0005886">
    <property type="term" value="C:plasma membrane"/>
    <property type="evidence" value="ECO:0007669"/>
    <property type="project" value="UniProtKB-SubCell"/>
</dbReference>
<evidence type="ECO:0000256" key="1">
    <source>
        <dbReference type="ARBA" id="ARBA00004651"/>
    </source>
</evidence>
<evidence type="ECO:0000313" key="9">
    <source>
        <dbReference type="EMBL" id="KAK4095657.1"/>
    </source>
</evidence>
<evidence type="ECO:0000256" key="4">
    <source>
        <dbReference type="ARBA" id="ARBA00022989"/>
    </source>
</evidence>
<evidence type="ECO:0000256" key="6">
    <source>
        <dbReference type="SAM" id="Phobius"/>
    </source>
</evidence>
<gene>
    <name evidence="9" type="ORF">N658DRAFT_437871</name>
</gene>
<keyword evidence="4 6" id="KW-1133">Transmembrane helix</keyword>
<dbReference type="AlphaFoldDB" id="A0AAN6PPQ2"/>
<evidence type="ECO:0000313" key="10">
    <source>
        <dbReference type="Proteomes" id="UP001305647"/>
    </source>
</evidence>
<dbReference type="Pfam" id="PF13396">
    <property type="entry name" value="PLDc_N"/>
    <property type="match status" value="1"/>
</dbReference>
<evidence type="ECO:0000256" key="2">
    <source>
        <dbReference type="ARBA" id="ARBA00022475"/>
    </source>
</evidence>
<protein>
    <recommendedName>
        <fullName evidence="8">Cardiolipin synthase N-terminal domain-containing protein</fullName>
    </recommendedName>
</protein>
<feature type="domain" description="Cardiolipin synthase N-terminal" evidence="8">
    <location>
        <begin position="69"/>
        <end position="105"/>
    </location>
</feature>
<comment type="caution">
    <text evidence="9">The sequence shown here is derived from an EMBL/GenBank/DDBJ whole genome shotgun (WGS) entry which is preliminary data.</text>
</comment>
<keyword evidence="2" id="KW-1003">Cell membrane</keyword>
<reference evidence="9" key="2">
    <citation type="submission" date="2023-05" db="EMBL/GenBank/DDBJ databases">
        <authorList>
            <consortium name="Lawrence Berkeley National Laboratory"/>
            <person name="Steindorff A."/>
            <person name="Hensen N."/>
            <person name="Bonometti L."/>
            <person name="Westerberg I."/>
            <person name="Brannstrom I.O."/>
            <person name="Guillou S."/>
            <person name="Cros-Aarteil S."/>
            <person name="Calhoun S."/>
            <person name="Haridas S."/>
            <person name="Kuo A."/>
            <person name="Mondo S."/>
            <person name="Pangilinan J."/>
            <person name="Riley R."/>
            <person name="Labutti K."/>
            <person name="Andreopoulos B."/>
            <person name="Lipzen A."/>
            <person name="Chen C."/>
            <person name="Yanf M."/>
            <person name="Daum C."/>
            <person name="Ng V."/>
            <person name="Clum A."/>
            <person name="Ohm R."/>
            <person name="Martin F."/>
            <person name="Silar P."/>
            <person name="Natvig D."/>
            <person name="Lalanne C."/>
            <person name="Gautier V."/>
            <person name="Ament-Velasquez S.L."/>
            <person name="Kruys A."/>
            <person name="Hutchinson M.I."/>
            <person name="Powell A.J."/>
            <person name="Barry K."/>
            <person name="Miller A.N."/>
            <person name="Grigoriev I.V."/>
            <person name="Debuchy R."/>
            <person name="Gladieux P."/>
            <person name="Thoren M.H."/>
            <person name="Johannesson H."/>
        </authorList>
    </citation>
    <scope>NUCLEOTIDE SEQUENCE</scope>
    <source>
        <strain evidence="9">CBS 757.83</strain>
    </source>
</reference>
<name>A0AAN6PPQ2_9PEZI</name>
<keyword evidence="10" id="KW-1185">Reference proteome</keyword>
<feature type="chain" id="PRO_5042812360" description="Cardiolipin synthase N-terminal domain-containing protein" evidence="7">
    <location>
        <begin position="23"/>
        <end position="120"/>
    </location>
</feature>
<evidence type="ECO:0000256" key="3">
    <source>
        <dbReference type="ARBA" id="ARBA00022692"/>
    </source>
</evidence>
<dbReference type="EMBL" id="MU863870">
    <property type="protein sequence ID" value="KAK4095657.1"/>
    <property type="molecule type" value="Genomic_DNA"/>
</dbReference>
<accession>A0AAN6PPQ2</accession>
<reference evidence="9" key="1">
    <citation type="journal article" date="2023" name="Mol. Phylogenet. Evol.">
        <title>Genome-scale phylogeny and comparative genomics of the fungal order Sordariales.</title>
        <authorList>
            <person name="Hensen N."/>
            <person name="Bonometti L."/>
            <person name="Westerberg I."/>
            <person name="Brannstrom I.O."/>
            <person name="Guillou S."/>
            <person name="Cros-Aarteil S."/>
            <person name="Calhoun S."/>
            <person name="Haridas S."/>
            <person name="Kuo A."/>
            <person name="Mondo S."/>
            <person name="Pangilinan J."/>
            <person name="Riley R."/>
            <person name="LaButti K."/>
            <person name="Andreopoulos B."/>
            <person name="Lipzen A."/>
            <person name="Chen C."/>
            <person name="Yan M."/>
            <person name="Daum C."/>
            <person name="Ng V."/>
            <person name="Clum A."/>
            <person name="Steindorff A."/>
            <person name="Ohm R.A."/>
            <person name="Martin F."/>
            <person name="Silar P."/>
            <person name="Natvig D.O."/>
            <person name="Lalanne C."/>
            <person name="Gautier V."/>
            <person name="Ament-Velasquez S.L."/>
            <person name="Kruys A."/>
            <person name="Hutchinson M.I."/>
            <person name="Powell A.J."/>
            <person name="Barry K."/>
            <person name="Miller A.N."/>
            <person name="Grigoriev I.V."/>
            <person name="Debuchy R."/>
            <person name="Gladieux P."/>
            <person name="Hiltunen Thoren M."/>
            <person name="Johannesson H."/>
        </authorList>
    </citation>
    <scope>NUCLEOTIDE SEQUENCE</scope>
    <source>
        <strain evidence="9">CBS 757.83</strain>
    </source>
</reference>
<keyword evidence="7" id="KW-0732">Signal</keyword>
<keyword evidence="5 6" id="KW-0472">Membrane</keyword>
<evidence type="ECO:0000256" key="7">
    <source>
        <dbReference type="SAM" id="SignalP"/>
    </source>
</evidence>
<keyword evidence="3 6" id="KW-0812">Transmembrane</keyword>
<sequence length="120" mass="13095">MSLNTLISTILLQLCLAPLGLAAPFSAETLDNTWQYGTGGGLLGLVVLILDVIVFGSPSISRMLTFCSFLVEVLKSSRPPVQKLIWCLVVFLFPIIGMIIYYLFSNRSAYQQGAGYETLA</sequence>
<dbReference type="Proteomes" id="UP001305647">
    <property type="component" value="Unassembled WGS sequence"/>
</dbReference>
<feature type="signal peptide" evidence="7">
    <location>
        <begin position="1"/>
        <end position="22"/>
    </location>
</feature>
<comment type="subcellular location">
    <subcellularLocation>
        <location evidence="1">Cell membrane</location>
        <topology evidence="1">Multi-pass membrane protein</topology>
    </subcellularLocation>
</comment>